<feature type="region of interest" description="Disordered" evidence="1">
    <location>
        <begin position="1"/>
        <end position="72"/>
    </location>
</feature>
<evidence type="ECO:0000313" key="2">
    <source>
        <dbReference type="EMBL" id="KAJ7781776.1"/>
    </source>
</evidence>
<accession>A0AAD7KAI8</accession>
<organism evidence="2 3">
    <name type="scientific">Mycena maculata</name>
    <dbReference type="NCBI Taxonomy" id="230809"/>
    <lineage>
        <taxon>Eukaryota</taxon>
        <taxon>Fungi</taxon>
        <taxon>Dikarya</taxon>
        <taxon>Basidiomycota</taxon>
        <taxon>Agaricomycotina</taxon>
        <taxon>Agaricomycetes</taxon>
        <taxon>Agaricomycetidae</taxon>
        <taxon>Agaricales</taxon>
        <taxon>Marasmiineae</taxon>
        <taxon>Mycenaceae</taxon>
        <taxon>Mycena</taxon>
    </lineage>
</organism>
<evidence type="ECO:0000313" key="3">
    <source>
        <dbReference type="Proteomes" id="UP001215280"/>
    </source>
</evidence>
<protein>
    <recommendedName>
        <fullName evidence="4">C2H2-type domain-containing protein</fullName>
    </recommendedName>
</protein>
<dbReference type="Gene3D" id="3.30.160.60">
    <property type="entry name" value="Classic Zinc Finger"/>
    <property type="match status" value="1"/>
</dbReference>
<keyword evidence="3" id="KW-1185">Reference proteome</keyword>
<evidence type="ECO:0008006" key="4">
    <source>
        <dbReference type="Google" id="ProtNLM"/>
    </source>
</evidence>
<feature type="compositionally biased region" description="Low complexity" evidence="1">
    <location>
        <begin position="35"/>
        <end position="47"/>
    </location>
</feature>
<feature type="non-terminal residue" evidence="2">
    <location>
        <position position="1"/>
    </location>
</feature>
<name>A0AAD7KAI8_9AGAR</name>
<evidence type="ECO:0000256" key="1">
    <source>
        <dbReference type="SAM" id="MobiDB-lite"/>
    </source>
</evidence>
<reference evidence="2" key="1">
    <citation type="submission" date="2023-03" db="EMBL/GenBank/DDBJ databases">
        <title>Massive genome expansion in bonnet fungi (Mycena s.s.) driven by repeated elements and novel gene families across ecological guilds.</title>
        <authorList>
            <consortium name="Lawrence Berkeley National Laboratory"/>
            <person name="Harder C.B."/>
            <person name="Miyauchi S."/>
            <person name="Viragh M."/>
            <person name="Kuo A."/>
            <person name="Thoen E."/>
            <person name="Andreopoulos B."/>
            <person name="Lu D."/>
            <person name="Skrede I."/>
            <person name="Drula E."/>
            <person name="Henrissat B."/>
            <person name="Morin E."/>
            <person name="Kohler A."/>
            <person name="Barry K."/>
            <person name="LaButti K."/>
            <person name="Morin E."/>
            <person name="Salamov A."/>
            <person name="Lipzen A."/>
            <person name="Mereny Z."/>
            <person name="Hegedus B."/>
            <person name="Baldrian P."/>
            <person name="Stursova M."/>
            <person name="Weitz H."/>
            <person name="Taylor A."/>
            <person name="Grigoriev I.V."/>
            <person name="Nagy L.G."/>
            <person name="Martin F."/>
            <person name="Kauserud H."/>
        </authorList>
    </citation>
    <scope>NUCLEOTIDE SEQUENCE</scope>
    <source>
        <strain evidence="2">CBHHK188m</strain>
    </source>
</reference>
<dbReference type="AlphaFoldDB" id="A0AAD7KAI8"/>
<comment type="caution">
    <text evidence="2">The sequence shown here is derived from an EMBL/GenBank/DDBJ whole genome shotgun (WGS) entry which is preliminary data.</text>
</comment>
<dbReference type="EMBL" id="JARJLG010000004">
    <property type="protein sequence ID" value="KAJ7781776.1"/>
    <property type="molecule type" value="Genomic_DNA"/>
</dbReference>
<gene>
    <name evidence="2" type="ORF">DFH07DRAFT_386911</name>
</gene>
<proteinExistence type="predicted"/>
<dbReference type="Proteomes" id="UP001215280">
    <property type="component" value="Unassembled WGS sequence"/>
</dbReference>
<sequence length="182" mass="20247">SGDATDDEYVPSPPLNPRKRTRSTSPAPFRRTAGSPSASSSSSSTSSDHPNKRARLPLASRNKQASPAEIQRVESSDEYDDFVCRVCGWVQKNQRLPDFKRHVKTHQRAFEEDAQKGWRCKGVLVDEAAEYGLDSDAPTYSFLDQMRVGGCMKTFSRRDALKRHLDNVNVSCVGRPSAATQE</sequence>